<evidence type="ECO:0000313" key="1">
    <source>
        <dbReference type="EMBL" id="CBJ92415.1"/>
    </source>
</evidence>
<dbReference type="HOGENOM" id="CLU_1271875_0_0_6"/>
<dbReference type="AlphaFoldDB" id="D3VEG4"/>
<gene>
    <name evidence="1" type="ordered locus">XNC1_4393</name>
</gene>
<proteinExistence type="predicted"/>
<dbReference type="Proteomes" id="UP000008075">
    <property type="component" value="Chromosome"/>
</dbReference>
<dbReference type="Pfam" id="PF19570">
    <property type="entry name" value="DUF6088"/>
    <property type="match status" value="1"/>
</dbReference>
<reference evidence="1 2" key="1">
    <citation type="journal article" date="2011" name="PLoS ONE">
        <title>The entomopathogenic bacterial endosymbionts xenorhabdus and photorhabdus: convergent lifestyles from divergent genomes.</title>
        <authorList>
            <person name="Chaston J.M."/>
            <person name="Suen G."/>
            <person name="Tucker S.L."/>
            <person name="Andersen A.W."/>
            <person name="Bhasin A."/>
            <person name="Bode E."/>
            <person name="Bode H.B."/>
            <person name="Brachmann A.O."/>
            <person name="Cowles C.E."/>
            <person name="Cowles K.N."/>
            <person name="Darby C."/>
            <person name="de Leon L."/>
            <person name="Drace K."/>
            <person name="Du Z."/>
            <person name="Givaudan A."/>
            <person name="Herbert Tran E.E."/>
            <person name="Jewell K.A."/>
            <person name="Knack J.J."/>
            <person name="Krasomil-Osterfeld K.C."/>
            <person name="Kukor R."/>
            <person name="Lanois A."/>
            <person name="Latreille P."/>
            <person name="Leimgruber N.K."/>
            <person name="Lipke C.M."/>
            <person name="Liu R."/>
            <person name="Lu X."/>
            <person name="Martens E.C."/>
            <person name="Marri P.R."/>
            <person name="Medigue C."/>
            <person name="Menard M.L."/>
            <person name="Miller N.M."/>
            <person name="Morales-Soto N."/>
            <person name="Norton S."/>
            <person name="Ogier J.C."/>
            <person name="Orchard S.S."/>
            <person name="Park D."/>
            <person name="Park Y."/>
            <person name="Qurollo B.A."/>
            <person name="Sugar D.R."/>
            <person name="Richards G.R."/>
            <person name="Rouy Z."/>
            <person name="Slominski B."/>
            <person name="Slominski K."/>
            <person name="Snyder H."/>
            <person name="Tjaden B.C."/>
            <person name="van der Hoeven R."/>
            <person name="Welch R.D."/>
            <person name="Wheeler C."/>
            <person name="Xiang B."/>
            <person name="Barbazuk B."/>
            <person name="Gaudriault S."/>
            <person name="Goodner B."/>
            <person name="Slater S.C."/>
            <person name="Forst S."/>
            <person name="Goldman B.S."/>
            <person name="Goodrich-Blair H."/>
        </authorList>
    </citation>
    <scope>NUCLEOTIDE SEQUENCE [LARGE SCALE GENOMIC DNA]</scope>
    <source>
        <strain evidence="2">ATCC 19061 / DSM 3370 / CCUG 14189 / LMG 1036 / NCIMB 9965 / AN6</strain>
    </source>
</reference>
<accession>D3VEG4</accession>
<evidence type="ECO:0000313" key="2">
    <source>
        <dbReference type="Proteomes" id="UP000008075"/>
    </source>
</evidence>
<dbReference type="STRING" id="406817.XNC1_4393"/>
<name>D3VEG4_XENNA</name>
<dbReference type="KEGG" id="xne:XNC1_4393"/>
<sequence length="217" mass="25085">MSIAEKVRATIKKMKPGTVFMVSDLPTYHEEKSATLKAVNYYSSSDKLKEKYGEINKIAYGLYYKEEQGILGKLPPSYDAILRAIIIDKNRKVGYVTGHQLFNNKGLSTQVPAITTVVTSKNSPAKIDVAGIKIEVKRKIVRIKERDIKRYEFEFILNNLERVQSIGSENIVDDLSDYIKLIYDDKYQFKELYNHLQYKKTKAFLNKLYGHRLNSSW</sequence>
<dbReference type="GeneID" id="24905115"/>
<dbReference type="eggNOG" id="COG5340">
    <property type="taxonomic scope" value="Bacteria"/>
</dbReference>
<dbReference type="RefSeq" id="WP_013185638.1">
    <property type="nucleotide sequence ID" value="NC_014228.1"/>
</dbReference>
<keyword evidence="2" id="KW-1185">Reference proteome</keyword>
<dbReference type="EMBL" id="FN667742">
    <property type="protein sequence ID" value="CBJ92415.1"/>
    <property type="molecule type" value="Genomic_DNA"/>
</dbReference>
<dbReference type="InterPro" id="IPR045738">
    <property type="entry name" value="DUF6088"/>
</dbReference>
<protein>
    <submittedName>
        <fullName evidence="1">Uncharacterized protein</fullName>
    </submittedName>
</protein>
<organism evidence="1 2">
    <name type="scientific">Xenorhabdus nematophila (strain ATCC 19061 / DSM 3370 / CCUG 14189 / LMG 1036 / NCIMB 9965 / AN6)</name>
    <dbReference type="NCBI Taxonomy" id="406817"/>
    <lineage>
        <taxon>Bacteria</taxon>
        <taxon>Pseudomonadati</taxon>
        <taxon>Pseudomonadota</taxon>
        <taxon>Gammaproteobacteria</taxon>
        <taxon>Enterobacterales</taxon>
        <taxon>Morganellaceae</taxon>
        <taxon>Xenorhabdus</taxon>
    </lineage>
</organism>